<evidence type="ECO:0000256" key="6">
    <source>
        <dbReference type="PROSITE-ProRule" id="PRU00278"/>
    </source>
</evidence>
<dbReference type="GO" id="GO:0003755">
    <property type="term" value="F:peptidyl-prolyl cis-trans isomerase activity"/>
    <property type="evidence" value="ECO:0007669"/>
    <property type="project" value="UniProtKB-KW"/>
</dbReference>
<dbReference type="Pfam" id="PF13616">
    <property type="entry name" value="Rotamase_3"/>
    <property type="match status" value="1"/>
</dbReference>
<evidence type="ECO:0000259" key="7">
    <source>
        <dbReference type="PROSITE" id="PS50198"/>
    </source>
</evidence>
<evidence type="ECO:0000256" key="5">
    <source>
        <dbReference type="ARBA" id="ARBA00023235"/>
    </source>
</evidence>
<dbReference type="InterPro" id="IPR023058">
    <property type="entry name" value="PPIase_PpiC_CS"/>
</dbReference>
<comment type="similarity">
    <text evidence="2">Belongs to the PpiC/parvulin rotamase family.</text>
</comment>
<evidence type="ECO:0000256" key="4">
    <source>
        <dbReference type="ARBA" id="ARBA00023110"/>
    </source>
</evidence>
<proteinExistence type="inferred from homology"/>
<evidence type="ECO:0000313" key="9">
    <source>
        <dbReference type="Proteomes" id="UP000246483"/>
    </source>
</evidence>
<dbReference type="SUPFAM" id="SSF54534">
    <property type="entry name" value="FKBP-like"/>
    <property type="match status" value="1"/>
</dbReference>
<dbReference type="SUPFAM" id="SSF109998">
    <property type="entry name" value="Triger factor/SurA peptide-binding domain-like"/>
    <property type="match status" value="1"/>
</dbReference>
<keyword evidence="9" id="KW-1185">Reference proteome</keyword>
<dbReference type="PANTHER" id="PTHR47245:SF2">
    <property type="entry name" value="PEPTIDYL-PROLYL CIS-TRANS ISOMERASE HP_0175-RELATED"/>
    <property type="match status" value="1"/>
</dbReference>
<reference evidence="8 9" key="1">
    <citation type="submission" date="2018-05" db="EMBL/GenBank/DDBJ databases">
        <title>Genomic Encyclopedia of Type Strains, Phase IV (KMG-IV): sequencing the most valuable type-strain genomes for metagenomic binning, comparative biology and taxonomic classification.</title>
        <authorList>
            <person name="Goeker M."/>
        </authorList>
    </citation>
    <scope>NUCLEOTIDE SEQUENCE [LARGE SCALE GENOMIC DNA]</scope>
    <source>
        <strain evidence="8 9">DSM 26006</strain>
    </source>
</reference>
<evidence type="ECO:0000256" key="1">
    <source>
        <dbReference type="ARBA" id="ARBA00000971"/>
    </source>
</evidence>
<evidence type="ECO:0000256" key="3">
    <source>
        <dbReference type="ARBA" id="ARBA00013194"/>
    </source>
</evidence>
<feature type="domain" description="PpiC" evidence="7">
    <location>
        <begin position="113"/>
        <end position="208"/>
    </location>
</feature>
<dbReference type="EMBL" id="QGUB01000009">
    <property type="protein sequence ID" value="PWW43740.1"/>
    <property type="molecule type" value="Genomic_DNA"/>
</dbReference>
<dbReference type="PROSITE" id="PS01096">
    <property type="entry name" value="PPIC_PPIASE_1"/>
    <property type="match status" value="1"/>
</dbReference>
<dbReference type="InterPro" id="IPR027304">
    <property type="entry name" value="Trigger_fact/SurA_dom_sf"/>
</dbReference>
<comment type="caution">
    <text evidence="8">The sequence shown here is derived from an EMBL/GenBank/DDBJ whole genome shotgun (WGS) entry which is preliminary data.</text>
</comment>
<dbReference type="Gene3D" id="3.10.50.40">
    <property type="match status" value="1"/>
</dbReference>
<dbReference type="Proteomes" id="UP000246483">
    <property type="component" value="Unassembled WGS sequence"/>
</dbReference>
<dbReference type="PANTHER" id="PTHR47245">
    <property type="entry name" value="PEPTIDYLPROLYL ISOMERASE"/>
    <property type="match status" value="1"/>
</dbReference>
<keyword evidence="4 6" id="KW-0697">Rotamase</keyword>
<gene>
    <name evidence="8" type="ORF">DFR36_10992</name>
</gene>
<dbReference type="InterPro" id="IPR050245">
    <property type="entry name" value="PrsA_foldase"/>
</dbReference>
<keyword evidence="5 6" id="KW-0413">Isomerase</keyword>
<dbReference type="EC" id="5.2.1.8" evidence="3"/>
<accession>A0A317R886</accession>
<dbReference type="InterPro" id="IPR046357">
    <property type="entry name" value="PPIase_dom_sf"/>
</dbReference>
<evidence type="ECO:0000256" key="2">
    <source>
        <dbReference type="ARBA" id="ARBA00007656"/>
    </source>
</evidence>
<evidence type="ECO:0000313" key="8">
    <source>
        <dbReference type="EMBL" id="PWW43740.1"/>
    </source>
</evidence>
<dbReference type="AlphaFoldDB" id="A0A317R886"/>
<sequence length="263" mass="29045">MQTPGGAQVTEKDLAAELQRVPPQARANVLAKPDTVQLILKTLMVRRLLAQEAEANGLAATPEVQALRRINDERVLSEARMLQVDADNEADEAALESYARGKYQAEAKRFEVPAQTHARHILIAGEGDESRARAEALLAELKGGADFEELAKEHSQDPGSGRKGGDLGFFPEGRMVPEFDAALKAMEPGGLSEPVKTQFGWHLIQLVERRPADKRPFEEVREELMREARTRILGEKRAAKAAALLKDAEYKDDAIQAFADKMR</sequence>
<protein>
    <recommendedName>
        <fullName evidence="3">peptidylprolyl isomerase</fullName>
        <ecNumber evidence="3">5.2.1.8</ecNumber>
    </recommendedName>
</protein>
<dbReference type="InterPro" id="IPR000297">
    <property type="entry name" value="PPIase_PpiC"/>
</dbReference>
<organism evidence="8 9">
    <name type="scientific">Melaminivora alkalimesophila</name>
    <dbReference type="NCBI Taxonomy" id="1165852"/>
    <lineage>
        <taxon>Bacteria</taxon>
        <taxon>Pseudomonadati</taxon>
        <taxon>Pseudomonadota</taxon>
        <taxon>Betaproteobacteria</taxon>
        <taxon>Burkholderiales</taxon>
        <taxon>Comamonadaceae</taxon>
        <taxon>Melaminivora</taxon>
    </lineage>
</organism>
<dbReference type="PROSITE" id="PS50198">
    <property type="entry name" value="PPIC_PPIASE_2"/>
    <property type="match status" value="1"/>
</dbReference>
<name>A0A317R886_9BURK</name>
<comment type="catalytic activity">
    <reaction evidence="1">
        <text>[protein]-peptidylproline (omega=180) = [protein]-peptidylproline (omega=0)</text>
        <dbReference type="Rhea" id="RHEA:16237"/>
        <dbReference type="Rhea" id="RHEA-COMP:10747"/>
        <dbReference type="Rhea" id="RHEA-COMP:10748"/>
        <dbReference type="ChEBI" id="CHEBI:83833"/>
        <dbReference type="ChEBI" id="CHEBI:83834"/>
        <dbReference type="EC" id="5.2.1.8"/>
    </reaction>
</comment>